<evidence type="ECO:0000313" key="5">
    <source>
        <dbReference type="EMBL" id="KIW02702.1"/>
    </source>
</evidence>
<dbReference type="VEuPathDB" id="FungiDB:PV09_06140"/>
<feature type="region of interest" description="Disordered" evidence="4">
    <location>
        <begin position="335"/>
        <end position="358"/>
    </location>
</feature>
<dbReference type="EC" id="2.1.1.220" evidence="1"/>
<accession>A0A0D1YQ08</accession>
<dbReference type="Proteomes" id="UP000053259">
    <property type="component" value="Unassembled WGS sequence"/>
</dbReference>
<dbReference type="HOGENOM" id="CLU_029873_1_0_1"/>
<dbReference type="EMBL" id="KN847548">
    <property type="protein sequence ID" value="KIW02702.1"/>
    <property type="molecule type" value="Genomic_DNA"/>
</dbReference>
<dbReference type="Gene3D" id="3.40.50.150">
    <property type="entry name" value="Vaccinia Virus protein VP39"/>
    <property type="match status" value="1"/>
</dbReference>
<dbReference type="InterPro" id="IPR014816">
    <property type="entry name" value="tRNA_MeTrfase_Gcd14"/>
</dbReference>
<protein>
    <recommendedName>
        <fullName evidence="2">tRNA (adenine(58)-N(1))-methyltransferase catalytic subunit TRM61</fullName>
        <ecNumber evidence="1">2.1.1.220</ecNumber>
    </recommendedName>
    <alternativeName>
        <fullName evidence="3">tRNA(m1A58)-methyltransferase subunit TRM61</fullName>
    </alternativeName>
</protein>
<dbReference type="STRING" id="253628.A0A0D1YQ08"/>
<dbReference type="InParanoid" id="A0A0D1YQ08"/>
<dbReference type="AlphaFoldDB" id="A0A0D1YQ08"/>
<dbReference type="GO" id="GO:0005739">
    <property type="term" value="C:mitochondrion"/>
    <property type="evidence" value="ECO:0007669"/>
    <property type="project" value="TreeGrafter"/>
</dbReference>
<sequence>MRTPLARRVSSSRPFVSRPSYVCFQCRTITRSRTFEEGDLVLVKRLATDPKPKLIQSPLKPGENFITQHGAIRHDDIIGAKLNSVVETKKGVKYTVHEPTLDEYVRMTPRLVAPIYPNDANVIVNLLELHPSGPPRNGDGTVSECEGPEIEIFECGTGHGALTLHLARAVHAANAHLPPLSEAERKGKRVDSDISLQRRAIVHTMDVSAKHSKHAKKIVHNFKNGLYARSVDFHVGSPSSFFANRKQDEPFLTHAILDMPSSHAEMGTIAPYLHQDGKLLLFAPSVTQIVDAQREVRERNLPLYLERVVELGEGLSGGREWRIIFSKSRAAARANADTPEVSVKTGENGVDGDKEEKDQEWWVSCRPKVGKMIQGGGFVGLWSRIEESRRRGGLNSDCKEMLSDDIQDGDEDVESEQEARAESERE</sequence>
<dbReference type="SUPFAM" id="SSF53335">
    <property type="entry name" value="S-adenosyl-L-methionine-dependent methyltransferases"/>
    <property type="match status" value="1"/>
</dbReference>
<dbReference type="GO" id="GO:0160107">
    <property type="term" value="F:tRNA (adenine(58)-N1)-methyltransferase activity"/>
    <property type="evidence" value="ECO:0007669"/>
    <property type="project" value="UniProtKB-EC"/>
</dbReference>
<dbReference type="GO" id="GO:0031515">
    <property type="term" value="C:tRNA (m1A) methyltransferase complex"/>
    <property type="evidence" value="ECO:0007669"/>
    <property type="project" value="InterPro"/>
</dbReference>
<dbReference type="Pfam" id="PF14801">
    <property type="entry name" value="TrmI-like_N"/>
    <property type="match status" value="1"/>
</dbReference>
<reference evidence="5 6" key="1">
    <citation type="submission" date="2015-01" db="EMBL/GenBank/DDBJ databases">
        <title>The Genome Sequence of Ochroconis gallopava CBS43764.</title>
        <authorList>
            <consortium name="The Broad Institute Genomics Platform"/>
            <person name="Cuomo C."/>
            <person name="de Hoog S."/>
            <person name="Gorbushina A."/>
            <person name="Stielow B."/>
            <person name="Teixiera M."/>
            <person name="Abouelleil A."/>
            <person name="Chapman S.B."/>
            <person name="Priest M."/>
            <person name="Young S.K."/>
            <person name="Wortman J."/>
            <person name="Nusbaum C."/>
            <person name="Birren B."/>
        </authorList>
    </citation>
    <scope>NUCLEOTIDE SEQUENCE [LARGE SCALE GENOMIC DNA]</scope>
    <source>
        <strain evidence="5 6">CBS 43764</strain>
    </source>
</reference>
<dbReference type="PANTHER" id="PTHR12133">
    <property type="entry name" value="TRNA (ADENINE(58)-N(1))-METHYLTRANSFERASE"/>
    <property type="match status" value="1"/>
</dbReference>
<feature type="region of interest" description="Disordered" evidence="4">
    <location>
        <begin position="388"/>
        <end position="426"/>
    </location>
</feature>
<name>A0A0D1YQ08_9PEZI</name>
<dbReference type="GO" id="GO:0030488">
    <property type="term" value="P:tRNA methylation"/>
    <property type="evidence" value="ECO:0007669"/>
    <property type="project" value="InterPro"/>
</dbReference>
<gene>
    <name evidence="5" type="ORF">PV09_06140</name>
</gene>
<dbReference type="Gene3D" id="3.10.330.20">
    <property type="match status" value="1"/>
</dbReference>
<evidence type="ECO:0000256" key="1">
    <source>
        <dbReference type="ARBA" id="ARBA00012796"/>
    </source>
</evidence>
<evidence type="ECO:0000313" key="6">
    <source>
        <dbReference type="Proteomes" id="UP000053259"/>
    </source>
</evidence>
<dbReference type="RefSeq" id="XP_016212571.1">
    <property type="nucleotide sequence ID" value="XM_016359735.1"/>
</dbReference>
<dbReference type="InterPro" id="IPR029063">
    <property type="entry name" value="SAM-dependent_MTases_sf"/>
</dbReference>
<proteinExistence type="predicted"/>
<keyword evidence="6" id="KW-1185">Reference proteome</keyword>
<feature type="compositionally biased region" description="Acidic residues" evidence="4">
    <location>
        <begin position="403"/>
        <end position="416"/>
    </location>
</feature>
<dbReference type="PROSITE" id="PS51620">
    <property type="entry name" value="SAM_TRM61"/>
    <property type="match status" value="1"/>
</dbReference>
<dbReference type="GeneID" id="27314113"/>
<evidence type="ECO:0000256" key="2">
    <source>
        <dbReference type="ARBA" id="ARBA00015963"/>
    </source>
</evidence>
<feature type="compositionally biased region" description="Basic and acidic residues" evidence="4">
    <location>
        <begin position="417"/>
        <end position="426"/>
    </location>
</feature>
<evidence type="ECO:0000256" key="3">
    <source>
        <dbReference type="ARBA" id="ARBA00033309"/>
    </source>
</evidence>
<evidence type="ECO:0000256" key="4">
    <source>
        <dbReference type="SAM" id="MobiDB-lite"/>
    </source>
</evidence>
<organism evidence="5 6">
    <name type="scientific">Verruconis gallopava</name>
    <dbReference type="NCBI Taxonomy" id="253628"/>
    <lineage>
        <taxon>Eukaryota</taxon>
        <taxon>Fungi</taxon>
        <taxon>Dikarya</taxon>
        <taxon>Ascomycota</taxon>
        <taxon>Pezizomycotina</taxon>
        <taxon>Dothideomycetes</taxon>
        <taxon>Pleosporomycetidae</taxon>
        <taxon>Venturiales</taxon>
        <taxon>Sympoventuriaceae</taxon>
        <taxon>Verruconis</taxon>
    </lineage>
</organism>
<dbReference type="PANTHER" id="PTHR12133:SF1">
    <property type="entry name" value="TRNA (ADENINE(58)-N(1))-METHYLTRANSFERASE, MITOCHONDRIAL"/>
    <property type="match status" value="1"/>
</dbReference>
<dbReference type="OrthoDB" id="5585464at2759"/>